<accession>A0A1I4GXJ8</accession>
<dbReference type="InterPro" id="IPR019931">
    <property type="entry name" value="LPXTG_anchor"/>
</dbReference>
<name>A0A1I4GXJ8_9LACT</name>
<organism evidence="8 9">
    <name type="scientific">Lactococcus garvieae</name>
    <dbReference type="NCBI Taxonomy" id="1363"/>
    <lineage>
        <taxon>Bacteria</taxon>
        <taxon>Bacillati</taxon>
        <taxon>Bacillota</taxon>
        <taxon>Bacilli</taxon>
        <taxon>Lactobacillales</taxon>
        <taxon>Streptococcaceae</taxon>
        <taxon>Lactococcus</taxon>
    </lineage>
</organism>
<keyword evidence="3" id="KW-0732">Signal</keyword>
<dbReference type="RefSeq" id="WP_074751113.1">
    <property type="nucleotide sequence ID" value="NZ_FOTJ01000006.1"/>
</dbReference>
<keyword evidence="6" id="KW-1133">Transmembrane helix</keyword>
<gene>
    <name evidence="8" type="ORF">SAMN05216438_10615</name>
</gene>
<feature type="domain" description="Gram-positive cocci surface proteins LPxTG" evidence="7">
    <location>
        <begin position="2228"/>
        <end position="2260"/>
    </location>
</feature>
<keyword evidence="4" id="KW-0572">Peptidoglycan-anchor</keyword>
<evidence type="ECO:0000313" key="9">
    <source>
        <dbReference type="Proteomes" id="UP000181969"/>
    </source>
</evidence>
<dbReference type="Proteomes" id="UP000181969">
    <property type="component" value="Unassembled WGS sequence"/>
</dbReference>
<dbReference type="Pfam" id="PF00746">
    <property type="entry name" value="Gram_pos_anchor"/>
    <property type="match status" value="1"/>
</dbReference>
<keyword evidence="1" id="KW-0134">Cell wall</keyword>
<evidence type="ECO:0000313" key="8">
    <source>
        <dbReference type="EMBL" id="SFL34734.1"/>
    </source>
</evidence>
<feature type="region of interest" description="Disordered" evidence="5">
    <location>
        <begin position="2161"/>
        <end position="2238"/>
    </location>
</feature>
<feature type="transmembrane region" description="Helical" evidence="6">
    <location>
        <begin position="2235"/>
        <end position="2253"/>
    </location>
</feature>
<dbReference type="EMBL" id="FOTJ01000006">
    <property type="protein sequence ID" value="SFL34734.1"/>
    <property type="molecule type" value="Genomic_DNA"/>
</dbReference>
<evidence type="ECO:0000259" key="7">
    <source>
        <dbReference type="PROSITE" id="PS50847"/>
    </source>
</evidence>
<reference evidence="8 9" key="1">
    <citation type="submission" date="2016-10" db="EMBL/GenBank/DDBJ databases">
        <authorList>
            <person name="de Groot N.N."/>
        </authorList>
    </citation>
    <scope>NUCLEOTIDE SEQUENCE [LARGE SCALE GENOMIC DNA]</scope>
    <source>
        <strain evidence="8 9">M79</strain>
    </source>
</reference>
<evidence type="ECO:0000256" key="3">
    <source>
        <dbReference type="ARBA" id="ARBA00022729"/>
    </source>
</evidence>
<dbReference type="NCBIfam" id="TIGR01167">
    <property type="entry name" value="LPXTG_anchor"/>
    <property type="match status" value="1"/>
</dbReference>
<dbReference type="OrthoDB" id="2243932at2"/>
<evidence type="ECO:0000256" key="6">
    <source>
        <dbReference type="SAM" id="Phobius"/>
    </source>
</evidence>
<sequence>MTERKVIKVKRQAIRRARLKKVGTVAAMLPLVMSKGAPIATLIRGRHGEAALGIEQVVEMAEQEIADVVLPETPAEEVLEEKEYGGVEEREVEEAPTPFEAPQYFVAPHFSEGGLTSFEGNDTYLDIVPLAVNWDARGTWPWAEVLNVRWISATRVEIMFSRTLSDNSTRGGGQIKDLELKVEVGDDVFTDVQLISQSGNEIYTIELEGISQEAFGSITIYFGDPDGRPGKDNSFRLQGGYGVLHPNPFFPIAITEKHIRLGRVADKFVSDPLAADVVQWPQLALTEIGFSGSLDFIDKIADIVFASTDAAGASQINYGAVEWGEIATAIESALYHQSHLPQGQYYKVDLSALQAAFTGTGLFEEAQVRENVPVALQEIALNRGQVAPRPFDGTRIVRQIDEHISLDFEIEMANGERMPIMELEVQLSEDILLHDRAGLWATFVHLEGHEAQRIAVHEAVTQAVTRALLPYDLSEELLQQLTDRIIAQSAVNNTGNANGLYDGQITLADEGFTPTIIGGLQSVPNKEFDNNNLILSGEVEYVFEFAIMGNNPSGGGELRFATATLVIAREDLKFANVHVGTHKIVVQPQAYKSLEFTAGTYDAFDVEDLQAFLAQYRAQIEANIQTLADHGGLFSDASITPRPVTWVAGTVADKDYDGTTDVLSFVPPKLEGFVDGDSNIIEVDFGELAERLRFENSLPGTWSIEGLDFHEGMLERQDHVGNNTIFNYRIVGTPAFIPATIYPLILDIDDVHRLNFTKGEVSRQYDGTEVYTGLLRPLNVTIDGVAEDDDNIYQFIFSSDGFLRFDERHVTNGHVSVYLEDASIELVRQGGRIQPVELSPILQEHLRHVLFLGEITPRELFWGRGTVEDKAYDGTVVAHIIEMPQLFSTSESAGDFAIYAEDKTGQEYVRVYEGLAEYESRDVVHNAQGGVIAQPVVATGIAGQDWTIGGGDYARNYVLVPRPGAETIGFDLSSNVFGQSAFGMPNFFYDQLLKPSFSDATIYPLEVHFTGGSLRNNSREYTGMPISPARDEFNLPSLSTVLDDKQAILDQELGSRITAVEGNFAHKNNLNVGTARSELAGWDIEGEYSMNYRLIDSPAIEWEITVQEVYAWDNAQIVGAQSGFATKVFDDTTYVTEAHILHLPRLAGEDLDIDGWDLSFDDNNVIFAQTLTIGNLDVVREQLNDLLGPNQKLSDGFDFASLFEAKITPRVLTWTMGRIPSRHVDGTNAINLSEVVVPDLIGIEHEILDNHVQVAYDLEGLVFRGSAVGSYEFNWYEDAALRVVFADPRHESNYIVPELGTTWATILPLDIDKVDVSYNFTVESREYDGRYDITENNFVAEIILEGGYEIQLPYRVEGLRFEEVHAGTNVLEFDALVFDEKLYEFFAIEDEGEIRERILQEILVYRNAQITPRQIEWTVGTVANKEWDGTDEVHQILITPELSRHGNRNEVAIVARDKDYITVEKGWANFSQTAVGDEIPVNSDDNWELLTADDHNHPLQNYTFGSPYEGGEIPQPEFMPANISSVTVTEVQPMPENPEYKVNNVLYIETGYIQRQYNGNAKINLDEDMRSKPVLALRNAQGKEIPLSLDNLVNLEVVFFDKDVAYTNGEVDDKEILTSIERFEPDDIVLSDNGLREVERLLFIGRITPWVLHQEYLDDGTLTLEGNRMIRKVYDGKENWRVPEWPDPDNLGQTFKDFPELWVKFSATDEIIPLLFGDDYAITFENRHAGSNKPVAIDGFYLASRNVALGDDLRDYMRNHLLTGQIDPMTIRWTQGQVERRSYDGTETAVITSMPELPILPIDLENDGIIIQTGTARFDTMDVRFDSAGNVVAMPVHATGTGDDWSISGENSGNYWLQTPIHSVLNSLIPTRQTLSMVVPRPVQRVSPLFENQIIDPIRLTFNGRKIAERVFNYDSYFTVEDMSYEYGIEAGFANPEKWINVETGQPMNAIGDYYLTLRVVDQMSRLANGQAHVAEDELVFVDAQGNEVGRGEVRVELRDEQGNINRNYEYVFDEEVEMIGRILKAQGLPVTRPQAARVTGREIELFHSTLTQHQPLVEAMPFIFEPFSFGEADAARVSRENLFVPATGFDPGPYLIEYAVSMSDNPEHLTADDWQMSTLFTGLTPATEYFLFARQANHPNRYAGAIISGLASVVTLAEPSYEPAPENGAGKDNGNVEEETRRPGETNGADKQDQPNDYLNDEKLSKEETPTEDPVTREEEQEEGAKLPRTGERIGSGLGIAGLIALASAAILRKKKRKE</sequence>
<feature type="compositionally biased region" description="Basic and acidic residues" evidence="5">
    <location>
        <begin position="2179"/>
        <end position="2233"/>
    </location>
</feature>
<evidence type="ECO:0000256" key="5">
    <source>
        <dbReference type="SAM" id="MobiDB-lite"/>
    </source>
</evidence>
<evidence type="ECO:0000256" key="1">
    <source>
        <dbReference type="ARBA" id="ARBA00022512"/>
    </source>
</evidence>
<keyword evidence="6" id="KW-0472">Membrane</keyword>
<protein>
    <submittedName>
        <fullName evidence="8">LPXTG-motif cell wall anchor domain-containing protein</fullName>
    </submittedName>
</protein>
<keyword evidence="2" id="KW-0964">Secreted</keyword>
<evidence type="ECO:0000256" key="2">
    <source>
        <dbReference type="ARBA" id="ARBA00022525"/>
    </source>
</evidence>
<evidence type="ECO:0000256" key="4">
    <source>
        <dbReference type="ARBA" id="ARBA00023088"/>
    </source>
</evidence>
<proteinExistence type="predicted"/>
<dbReference type="PROSITE" id="PS50847">
    <property type="entry name" value="GRAM_POS_ANCHORING"/>
    <property type="match status" value="1"/>
</dbReference>
<keyword evidence="6" id="KW-0812">Transmembrane</keyword>